<proteinExistence type="predicted"/>
<protein>
    <submittedName>
        <fullName evidence="1">Uncharacterized protein</fullName>
    </submittedName>
</protein>
<dbReference type="RefSeq" id="WP_207042191.1">
    <property type="nucleotide sequence ID" value="NZ_JAFLNC010000001.1"/>
</dbReference>
<gene>
    <name evidence="1" type="ORF">J0X12_03255</name>
</gene>
<evidence type="ECO:0000313" key="1">
    <source>
        <dbReference type="EMBL" id="MBO0332615.1"/>
    </source>
</evidence>
<keyword evidence="2" id="KW-1185">Reference proteome</keyword>
<reference evidence="1 2" key="1">
    <citation type="submission" date="2021-03" db="EMBL/GenBank/DDBJ databases">
        <title>Sneathiella sp. CAU 1612 isolated from Kang Won-do.</title>
        <authorList>
            <person name="Kim W."/>
        </authorList>
    </citation>
    <scope>NUCLEOTIDE SEQUENCE [LARGE SCALE GENOMIC DNA]</scope>
    <source>
        <strain evidence="1 2">CAU 1612</strain>
    </source>
</reference>
<sequence length="216" mass="24086">MRPVLGGYVADTGVFQLSDAEVKEIKEYVKRPEGVVERVEKCGAWFLGSAAIERQRPKEKGTRKSPGVKDHLKSIKKSAGKLASLIEEINNPNDPVGFSAFDSLAEADPETAAINARKLEKFAEHQLTRLSKPGRQSIGEHQQFLIRQLREIYLAAGGDKHKVTHNSYEDTNKEDGPFFQFVWVVFNSIKKEHIPDMKVTNSSVGGLIRRALKDGT</sequence>
<dbReference type="EMBL" id="JAFLNC010000001">
    <property type="protein sequence ID" value="MBO0332615.1"/>
    <property type="molecule type" value="Genomic_DNA"/>
</dbReference>
<organism evidence="1 2">
    <name type="scientific">Sneathiella sedimenti</name>
    <dbReference type="NCBI Taxonomy" id="2816034"/>
    <lineage>
        <taxon>Bacteria</taxon>
        <taxon>Pseudomonadati</taxon>
        <taxon>Pseudomonadota</taxon>
        <taxon>Alphaproteobacteria</taxon>
        <taxon>Sneathiellales</taxon>
        <taxon>Sneathiellaceae</taxon>
        <taxon>Sneathiella</taxon>
    </lineage>
</organism>
<name>A0ABS3F276_9PROT</name>
<comment type="caution">
    <text evidence="1">The sequence shown here is derived from an EMBL/GenBank/DDBJ whole genome shotgun (WGS) entry which is preliminary data.</text>
</comment>
<evidence type="ECO:0000313" key="2">
    <source>
        <dbReference type="Proteomes" id="UP000664761"/>
    </source>
</evidence>
<accession>A0ABS3F276</accession>
<dbReference type="Proteomes" id="UP000664761">
    <property type="component" value="Unassembled WGS sequence"/>
</dbReference>